<protein>
    <submittedName>
        <fullName evidence="8">Permease</fullName>
    </submittedName>
</protein>
<feature type="transmembrane region" description="Helical" evidence="6">
    <location>
        <begin position="153"/>
        <end position="176"/>
    </location>
</feature>
<keyword evidence="9" id="KW-1185">Reference proteome</keyword>
<dbReference type="EMBL" id="AP022822">
    <property type="protein sequence ID" value="BCA86503.1"/>
    <property type="molecule type" value="Genomic_DNA"/>
</dbReference>
<dbReference type="KEGG" id="esg:EsVE80_20260"/>
<feature type="transmembrane region" description="Helical" evidence="6">
    <location>
        <begin position="284"/>
        <end position="305"/>
    </location>
</feature>
<dbReference type="RefSeq" id="WP_173103644.1">
    <property type="nucleotide sequence ID" value="NZ_AP022822.1"/>
</dbReference>
<evidence type="ECO:0000256" key="3">
    <source>
        <dbReference type="ARBA" id="ARBA00022692"/>
    </source>
</evidence>
<dbReference type="PANTHER" id="PTHR46795">
    <property type="entry name" value="ABC TRANSPORTER PERMEASE-RELATED-RELATED"/>
    <property type="match status" value="1"/>
</dbReference>
<evidence type="ECO:0000313" key="9">
    <source>
        <dbReference type="Proteomes" id="UP000502998"/>
    </source>
</evidence>
<feature type="transmembrane region" description="Helical" evidence="6">
    <location>
        <begin position="538"/>
        <end position="559"/>
    </location>
</feature>
<dbReference type="PANTHER" id="PTHR46795:SF3">
    <property type="entry name" value="ABC TRANSPORTER PERMEASE"/>
    <property type="match status" value="1"/>
</dbReference>
<dbReference type="PIRSF" id="PIRSF018968">
    <property type="entry name" value="ABC_permease_BceB"/>
    <property type="match status" value="1"/>
</dbReference>
<proteinExistence type="inferred from homology"/>
<keyword evidence="3 6" id="KW-0812">Transmembrane</keyword>
<organism evidence="8 9">
    <name type="scientific">Enterococcus saigonensis</name>
    <dbReference type="NCBI Taxonomy" id="1805431"/>
    <lineage>
        <taxon>Bacteria</taxon>
        <taxon>Bacillati</taxon>
        <taxon>Bacillota</taxon>
        <taxon>Bacilli</taxon>
        <taxon>Lactobacillales</taxon>
        <taxon>Enterococcaceae</taxon>
        <taxon>Enterococcus</taxon>
    </lineage>
</organism>
<name>A0A679IE98_9ENTE</name>
<evidence type="ECO:0000256" key="5">
    <source>
        <dbReference type="ARBA" id="ARBA00023136"/>
    </source>
</evidence>
<feature type="transmembrane region" description="Helical" evidence="6">
    <location>
        <begin position="571"/>
        <end position="593"/>
    </location>
</feature>
<feature type="domain" description="ABC3 transporter permease C-terminal" evidence="7">
    <location>
        <begin position="61"/>
        <end position="179"/>
    </location>
</feature>
<dbReference type="Proteomes" id="UP000502998">
    <property type="component" value="Chromosome"/>
</dbReference>
<evidence type="ECO:0000256" key="6">
    <source>
        <dbReference type="PIRNR" id="PIRNR018968"/>
    </source>
</evidence>
<dbReference type="Pfam" id="PF02687">
    <property type="entry name" value="FtsX"/>
    <property type="match status" value="1"/>
</dbReference>
<dbReference type="GO" id="GO:0005886">
    <property type="term" value="C:plasma membrane"/>
    <property type="evidence" value="ECO:0007669"/>
    <property type="project" value="UniProtKB-SubCell"/>
</dbReference>
<reference evidence="8 9" key="1">
    <citation type="submission" date="2020-02" db="EMBL/GenBank/DDBJ databases">
        <title>Characterization of vanA genotype vancomycin-resistant Enterococcus saigonensis VE80.</title>
        <authorList>
            <person name="Harada T."/>
            <person name="Motooka D."/>
            <person name="Nakamura S."/>
            <person name="Yamamoto Y."/>
            <person name="Kawahara R."/>
            <person name="Kawatsu K."/>
        </authorList>
    </citation>
    <scope>NUCLEOTIDE SEQUENCE [LARGE SCALE GENOMIC DNA]</scope>
    <source>
        <strain evidence="8 9">VE80</strain>
    </source>
</reference>
<keyword evidence="2 6" id="KW-1003">Cell membrane</keyword>
<keyword evidence="4 6" id="KW-1133">Transmembrane helix</keyword>
<comment type="subcellular location">
    <subcellularLocation>
        <location evidence="1 6">Cell membrane</location>
        <topology evidence="1 6">Multi-pass membrane protein</topology>
    </subcellularLocation>
</comment>
<feature type="transmembrane region" description="Helical" evidence="6">
    <location>
        <begin position="197"/>
        <end position="218"/>
    </location>
</feature>
<dbReference type="InterPro" id="IPR027022">
    <property type="entry name" value="ABC_permease_BceB-typ"/>
</dbReference>
<comment type="similarity">
    <text evidence="6">Belongs to the ABC-4 integral membrane protein family.</text>
</comment>
<accession>A0A679IE98</accession>
<evidence type="ECO:0000256" key="1">
    <source>
        <dbReference type="ARBA" id="ARBA00004651"/>
    </source>
</evidence>
<feature type="transmembrane region" description="Helical" evidence="6">
    <location>
        <begin position="100"/>
        <end position="133"/>
    </location>
</feature>
<dbReference type="GO" id="GO:0055085">
    <property type="term" value="P:transmembrane transport"/>
    <property type="evidence" value="ECO:0007669"/>
    <property type="project" value="UniProtKB-UniRule"/>
</dbReference>
<feature type="transmembrane region" description="Helical" evidence="6">
    <location>
        <begin position="224"/>
        <end position="255"/>
    </location>
</feature>
<keyword evidence="6" id="KW-0813">Transport</keyword>
<dbReference type="AlphaFoldDB" id="A0A679IE98"/>
<sequence length="602" mass="67160">MLLKLSLTGIKGKLRDYLVLFSGLVMASAIFYMFESMATNKAFLESNSIISAVVMIFHLGSVLLAIITLVYILYANSFLMTMRQKDYAMFMMLGAKGRKIAQLIFVETLFIGLLATVVGSVFGVGLSVVVNQLLTKQLDVQVQHFSPFNTEALLITFVFFIILFLVSAVINAGSMVKKPILTLLRASETPTKSQRKNSILFIEALCGIAFLAVGYWMMTQANEVGLTALVIALVTIVLGTYLVFHGVLIFILQLLKRSDHLVLKKLNGFTFSQLSFRIQDYTRMLSMVAMLFALALGALTVGLGFRNEIPKMTEKTSPYDLVLNNAQKATQDEVEALKPIENTTYLQKEDDKTVYYLKDQFNSKPLTAVVYEKNTARKTKYDGNKLASDVQAMDGLRSLELPSQQTKEHQVVAQERFESLDLPVKQLQVVKVKDFLAALPQLKKLTVENEAINNKELSDSAAMGGLGQKVDAYIVFNGMFSGFEFMGFFLGIAFLTMLASCLMFKILSGANSDVRRYAMLNKIGTRKSLLKASLRKEIGILFLVPGILGVIHVLFGLQMFTTLLSEPYSGIAVPFTIFFVLYFLYYVLTVWLYSGIVLKKIK</sequence>
<dbReference type="InterPro" id="IPR003838">
    <property type="entry name" value="ABC3_permease_C"/>
</dbReference>
<feature type="transmembrane region" description="Helical" evidence="6">
    <location>
        <begin position="17"/>
        <end position="34"/>
    </location>
</feature>
<feature type="transmembrane region" description="Helical" evidence="6">
    <location>
        <begin position="49"/>
        <end position="79"/>
    </location>
</feature>
<dbReference type="InterPro" id="IPR052536">
    <property type="entry name" value="ABC-4_Integral_Memb_Prot"/>
</dbReference>
<feature type="transmembrane region" description="Helical" evidence="6">
    <location>
        <begin position="485"/>
        <end position="507"/>
    </location>
</feature>
<gene>
    <name evidence="8" type="ORF">EsVE80_20260</name>
</gene>
<evidence type="ECO:0000256" key="2">
    <source>
        <dbReference type="ARBA" id="ARBA00022475"/>
    </source>
</evidence>
<evidence type="ECO:0000256" key="4">
    <source>
        <dbReference type="ARBA" id="ARBA00022989"/>
    </source>
</evidence>
<keyword evidence="5 6" id="KW-0472">Membrane</keyword>
<evidence type="ECO:0000259" key="7">
    <source>
        <dbReference type="Pfam" id="PF02687"/>
    </source>
</evidence>
<evidence type="ECO:0000313" key="8">
    <source>
        <dbReference type="EMBL" id="BCA86503.1"/>
    </source>
</evidence>